<proteinExistence type="predicted"/>
<gene>
    <name evidence="3" type="ORF">CEE36_08655</name>
</gene>
<dbReference type="EMBL" id="NJBO01000014">
    <property type="protein sequence ID" value="TKJ41375.1"/>
    <property type="molecule type" value="Genomic_DNA"/>
</dbReference>
<dbReference type="Gene3D" id="2.20.25.110">
    <property type="entry name" value="S-adenosyl-L-methionine-dependent methyltransferases"/>
    <property type="match status" value="1"/>
</dbReference>
<accession>A0A532V2G5</accession>
<dbReference type="Pfam" id="PF13649">
    <property type="entry name" value="Methyltransf_25"/>
    <property type="match status" value="1"/>
</dbReference>
<keyword evidence="1" id="KW-0808">Transferase</keyword>
<dbReference type="Proteomes" id="UP000317778">
    <property type="component" value="Unassembled WGS sequence"/>
</dbReference>
<evidence type="ECO:0000256" key="1">
    <source>
        <dbReference type="ARBA" id="ARBA00022679"/>
    </source>
</evidence>
<dbReference type="SUPFAM" id="SSF53335">
    <property type="entry name" value="S-adenosyl-L-methionine-dependent methyltransferases"/>
    <property type="match status" value="1"/>
</dbReference>
<sequence>MMTKHPFSRVADYYDTLMKGIDYSEWVNYTIDLFKHFGHKPKRVLDLACGTGSATLELVRRGFEVTAIDLSSEMLEILRKKKKAHKIEIMKADMQNFKLSHPVDAVTCYFDSINYLTEERALKRCFRCVHDALAEKGIFVFDMNTIYGLAKVWGTNTLVREIDNIYSVWRSVYDASKYISTLYLTLFVGDGKFYKRVEEVHQERAYPMEKIEELLREAGFSTVKIFAHMTTNSFLDISSRVMIVAEKKK</sequence>
<dbReference type="AlphaFoldDB" id="A0A532V2G5"/>
<dbReference type="CDD" id="cd02440">
    <property type="entry name" value="AdoMet_MTases"/>
    <property type="match status" value="1"/>
</dbReference>
<comment type="caution">
    <text evidence="3">The sequence shown here is derived from an EMBL/GenBank/DDBJ whole genome shotgun (WGS) entry which is preliminary data.</text>
</comment>
<dbReference type="InterPro" id="IPR041698">
    <property type="entry name" value="Methyltransf_25"/>
</dbReference>
<reference evidence="3 4" key="1">
    <citation type="submission" date="2017-06" db="EMBL/GenBank/DDBJ databases">
        <title>Novel microbial phyla capable of carbon fixation and sulfur reduction in deep-sea sediments.</title>
        <authorList>
            <person name="Huang J."/>
            <person name="Baker B."/>
            <person name="Wang Y."/>
        </authorList>
    </citation>
    <scope>NUCLEOTIDE SEQUENCE [LARGE SCALE GENOMIC DNA]</scope>
    <source>
        <strain evidence="3">B3_TA06</strain>
    </source>
</reference>
<evidence type="ECO:0000313" key="3">
    <source>
        <dbReference type="EMBL" id="TKJ41375.1"/>
    </source>
</evidence>
<dbReference type="InterPro" id="IPR029063">
    <property type="entry name" value="SAM-dependent_MTases_sf"/>
</dbReference>
<feature type="domain" description="Methyltransferase" evidence="2">
    <location>
        <begin position="44"/>
        <end position="137"/>
    </location>
</feature>
<evidence type="ECO:0000313" key="4">
    <source>
        <dbReference type="Proteomes" id="UP000317778"/>
    </source>
</evidence>
<name>A0A532V2G5_UNCT6</name>
<protein>
    <recommendedName>
        <fullName evidence="2">Methyltransferase domain-containing protein</fullName>
    </recommendedName>
</protein>
<organism evidence="3 4">
    <name type="scientific">candidate division TA06 bacterium B3_TA06</name>
    <dbReference type="NCBI Taxonomy" id="2012487"/>
    <lineage>
        <taxon>Bacteria</taxon>
        <taxon>Bacteria division TA06</taxon>
    </lineage>
</organism>
<dbReference type="PANTHER" id="PTHR43861">
    <property type="entry name" value="TRANS-ACONITATE 2-METHYLTRANSFERASE-RELATED"/>
    <property type="match status" value="1"/>
</dbReference>
<evidence type="ECO:0000259" key="2">
    <source>
        <dbReference type="Pfam" id="PF13649"/>
    </source>
</evidence>
<dbReference type="Gene3D" id="3.40.50.150">
    <property type="entry name" value="Vaccinia Virus protein VP39"/>
    <property type="match status" value="1"/>
</dbReference>
<dbReference type="GO" id="GO:0016740">
    <property type="term" value="F:transferase activity"/>
    <property type="evidence" value="ECO:0007669"/>
    <property type="project" value="UniProtKB-KW"/>
</dbReference>